<evidence type="ECO:0000313" key="3">
    <source>
        <dbReference type="EMBL" id="KAF2867701.1"/>
    </source>
</evidence>
<proteinExistence type="predicted"/>
<dbReference type="OrthoDB" id="3903561at2759"/>
<evidence type="ECO:0000256" key="2">
    <source>
        <dbReference type="SAM" id="Phobius"/>
    </source>
</evidence>
<organism evidence="3 4">
    <name type="scientific">Massariosphaeria phaeospora</name>
    <dbReference type="NCBI Taxonomy" id="100035"/>
    <lineage>
        <taxon>Eukaryota</taxon>
        <taxon>Fungi</taxon>
        <taxon>Dikarya</taxon>
        <taxon>Ascomycota</taxon>
        <taxon>Pezizomycotina</taxon>
        <taxon>Dothideomycetes</taxon>
        <taxon>Pleosporomycetidae</taxon>
        <taxon>Pleosporales</taxon>
        <taxon>Pleosporales incertae sedis</taxon>
        <taxon>Massariosphaeria</taxon>
    </lineage>
</organism>
<feature type="transmembrane region" description="Helical" evidence="2">
    <location>
        <begin position="217"/>
        <end position="244"/>
    </location>
</feature>
<dbReference type="AlphaFoldDB" id="A0A7C8M4P2"/>
<accession>A0A7C8M4P2</accession>
<dbReference type="Proteomes" id="UP000481861">
    <property type="component" value="Unassembled WGS sequence"/>
</dbReference>
<keyword evidence="2" id="KW-1133">Transmembrane helix</keyword>
<keyword evidence="2" id="KW-0812">Transmembrane</keyword>
<comment type="caution">
    <text evidence="3">The sequence shown here is derived from an EMBL/GenBank/DDBJ whole genome shotgun (WGS) entry which is preliminary data.</text>
</comment>
<name>A0A7C8M4P2_9PLEO</name>
<reference evidence="3 4" key="1">
    <citation type="submission" date="2020-01" db="EMBL/GenBank/DDBJ databases">
        <authorList>
            <consortium name="DOE Joint Genome Institute"/>
            <person name="Haridas S."/>
            <person name="Albert R."/>
            <person name="Binder M."/>
            <person name="Bloem J."/>
            <person name="Labutti K."/>
            <person name="Salamov A."/>
            <person name="Andreopoulos B."/>
            <person name="Baker S.E."/>
            <person name="Barry K."/>
            <person name="Bills G."/>
            <person name="Bluhm B.H."/>
            <person name="Cannon C."/>
            <person name="Castanera R."/>
            <person name="Culley D.E."/>
            <person name="Daum C."/>
            <person name="Ezra D."/>
            <person name="Gonzalez J.B."/>
            <person name="Henrissat B."/>
            <person name="Kuo A."/>
            <person name="Liang C."/>
            <person name="Lipzen A."/>
            <person name="Lutzoni F."/>
            <person name="Magnuson J."/>
            <person name="Mondo S."/>
            <person name="Nolan M."/>
            <person name="Ohm R."/>
            <person name="Pangilinan J."/>
            <person name="Park H.-J.H."/>
            <person name="Ramirez L."/>
            <person name="Alfaro M."/>
            <person name="Sun H."/>
            <person name="Tritt A."/>
            <person name="Yoshinaga Y."/>
            <person name="Zwiers L.-H.L."/>
            <person name="Turgeon B.G."/>
            <person name="Goodwin S.B."/>
            <person name="Spatafora J.W."/>
            <person name="Crous P.W."/>
            <person name="Grigoriev I.V."/>
        </authorList>
    </citation>
    <scope>NUCLEOTIDE SEQUENCE [LARGE SCALE GENOMIC DNA]</scope>
    <source>
        <strain evidence="3 4">CBS 611.86</strain>
    </source>
</reference>
<feature type="compositionally biased region" description="Polar residues" evidence="1">
    <location>
        <begin position="34"/>
        <end position="45"/>
    </location>
</feature>
<evidence type="ECO:0000313" key="4">
    <source>
        <dbReference type="Proteomes" id="UP000481861"/>
    </source>
</evidence>
<feature type="region of interest" description="Disordered" evidence="1">
    <location>
        <begin position="29"/>
        <end position="48"/>
    </location>
</feature>
<sequence length="527" mass="61007">MKGTTRFTALRPHPEDDAGTSIELLDMKHHHSRPNSPSRTDSQNWKQDDPNRKLTFWRKFETFPWQVFLAISCLPFALAPLLALAGAAEEASTSYIRKRECYPNGSWKESKGATWRIMDSSYFFTPNLSFGAMTFTQAKVIDIAWDVIVGRGGQLFLAWVNYRVFNEWLLYHMEMHLTSYKMYKAVAFETTSLATMGVFGKEFLAYGERSRTRFFRWLAMLSMLIATFYVLSFPTLMAAMTGYITTYKAYVQDFDNNLIAWDKFSPVTCIVEDAHRIGYEKPLVATRKDKELSYAIYDYIGNYTTREEFSPYTYTDGFGPPESIAWMFKEYLGHEPVTFQRNQSSVFNFEGKSQSLDAPTLNITFLNNITVLDRPSLGLFKFFYAHEGRQGSIYNTSYIFTNGSCKPGEMYQWGFSYIFLFMVSIFNFVWSCIVVCMWIETRRGSRMYKSGRRPGLLRSILDFSAVMREEIGEGEDRLQEEELRKRLRDSGGRLLVPKSELRVARTGGGDAVRKRNWRQNLTQGSTF</sequence>
<feature type="transmembrane region" description="Helical" evidence="2">
    <location>
        <begin position="63"/>
        <end position="88"/>
    </location>
</feature>
<protein>
    <submittedName>
        <fullName evidence="3">Uncharacterized protein</fullName>
    </submittedName>
</protein>
<dbReference type="EMBL" id="JAADJZ010000022">
    <property type="protein sequence ID" value="KAF2867701.1"/>
    <property type="molecule type" value="Genomic_DNA"/>
</dbReference>
<keyword evidence="4" id="KW-1185">Reference proteome</keyword>
<gene>
    <name evidence="3" type="ORF">BDV95DRAFT_610605</name>
</gene>
<feature type="transmembrane region" description="Helical" evidence="2">
    <location>
        <begin position="417"/>
        <end position="439"/>
    </location>
</feature>
<keyword evidence="2" id="KW-0472">Membrane</keyword>
<evidence type="ECO:0000256" key="1">
    <source>
        <dbReference type="SAM" id="MobiDB-lite"/>
    </source>
</evidence>